<proteinExistence type="predicted"/>
<gene>
    <name evidence="1" type="ORF">FB474_0008</name>
</gene>
<dbReference type="RefSeq" id="WP_141786783.1">
    <property type="nucleotide sequence ID" value="NZ_BAAAKX010000006.1"/>
</dbReference>
<reference evidence="1 2" key="1">
    <citation type="submission" date="2019-06" db="EMBL/GenBank/DDBJ databases">
        <title>Sequencing the genomes of 1000 actinobacteria strains.</title>
        <authorList>
            <person name="Klenk H.-P."/>
        </authorList>
    </citation>
    <scope>NUCLEOTIDE SEQUENCE [LARGE SCALE GENOMIC DNA]</scope>
    <source>
        <strain evidence="1 2">DSM 18082</strain>
    </source>
</reference>
<sequence length="217" mass="24752">MPEVSKSTDWILSQLDRSAEDFTFPDLGHGYYFAIDSRLHAYSDVDRWAMIVETVGYNPRGGDVLDVLHVYGNCLTDGQPGFENEDFLGRIDNFEEVEDEAEPEMSTGADVIIRGRRINLFAQPGEDLPAVFRRLVPAHRDLLLAHEDELRRRIPADIPEVLTLEEWHQPDLFETTPSQSEVYRQLADVLATADPARYRPTELPNTHWSNWPDSGSL</sequence>
<organism evidence="1 2">
    <name type="scientific">Oryzihumus leptocrescens</name>
    <dbReference type="NCBI Taxonomy" id="297536"/>
    <lineage>
        <taxon>Bacteria</taxon>
        <taxon>Bacillati</taxon>
        <taxon>Actinomycetota</taxon>
        <taxon>Actinomycetes</taxon>
        <taxon>Micrococcales</taxon>
        <taxon>Intrasporangiaceae</taxon>
        <taxon>Oryzihumus</taxon>
    </lineage>
</organism>
<dbReference type="OrthoDB" id="9157032at2"/>
<evidence type="ECO:0000313" key="1">
    <source>
        <dbReference type="EMBL" id="TQL58674.1"/>
    </source>
</evidence>
<protein>
    <submittedName>
        <fullName evidence="1">Uncharacterized protein</fullName>
    </submittedName>
</protein>
<evidence type="ECO:0000313" key="2">
    <source>
        <dbReference type="Proteomes" id="UP000319514"/>
    </source>
</evidence>
<dbReference type="Pfam" id="PF22535">
    <property type="entry name" value="DUF7003"/>
    <property type="match status" value="1"/>
</dbReference>
<comment type="caution">
    <text evidence="1">The sequence shown here is derived from an EMBL/GenBank/DDBJ whole genome shotgun (WGS) entry which is preliminary data.</text>
</comment>
<name>A0A542ZEA5_9MICO</name>
<dbReference type="InterPro" id="IPR054272">
    <property type="entry name" value="DUF7003"/>
</dbReference>
<accession>A0A542ZEA5</accession>
<dbReference type="AlphaFoldDB" id="A0A542ZEA5"/>
<keyword evidence="2" id="KW-1185">Reference proteome</keyword>
<dbReference type="Proteomes" id="UP000319514">
    <property type="component" value="Unassembled WGS sequence"/>
</dbReference>
<dbReference type="EMBL" id="VFOQ01000001">
    <property type="protein sequence ID" value="TQL58674.1"/>
    <property type="molecule type" value="Genomic_DNA"/>
</dbReference>